<dbReference type="AlphaFoldDB" id="A0A1G7T9U7"/>
<accession>A0A1G7T9U7</accession>
<keyword evidence="5" id="KW-1185">Reference proteome</keyword>
<sequence length="367" mass="39171">MRAARFTAALALGLAGPALASDDAPPPLPDLTLDPSATSVMGVSSGGYMATQLAVAYPVLFQRLAVFAAGPWGCAQGELSRALGQCMSTLRGLPERDALQARLSDYRSQGLVGEAEALADQRVYLWHGSADTTVEPDLGEMLAEQYRDWLSAPETQLKVVHQDDAGHGWPVDGRVLPDSAELADCREGGAPYLLDCGLDGAGEALGWLYAETGMEGVESEAGEEGKEVASPAAPSAGQLLAFDQTAFDDDLAEQGYLYVPQACETEKACRLVVALHGCRMNAAEVGEAFVRDTGLNHWARHHDLVVLYPQATASLANPLGCWDWWGYAESLWQPQPQHDSRAGKQLTGLVKMVRQLLGNPDSAAHND</sequence>
<dbReference type="PANTHER" id="PTHR43037:SF5">
    <property type="entry name" value="FERULOYL ESTERASE"/>
    <property type="match status" value="1"/>
</dbReference>
<evidence type="ECO:0000313" key="4">
    <source>
        <dbReference type="EMBL" id="SDG32001.1"/>
    </source>
</evidence>
<dbReference type="RefSeq" id="WP_245696426.1">
    <property type="nucleotide sequence ID" value="NZ_FNCI01000009.1"/>
</dbReference>
<evidence type="ECO:0000313" key="5">
    <source>
        <dbReference type="Proteomes" id="UP000198641"/>
    </source>
</evidence>
<evidence type="ECO:0000256" key="1">
    <source>
        <dbReference type="ARBA" id="ARBA00022729"/>
    </source>
</evidence>
<dbReference type="InterPro" id="IPR000801">
    <property type="entry name" value="Esterase-like"/>
</dbReference>
<dbReference type="Gene3D" id="3.40.50.1820">
    <property type="entry name" value="alpha/beta hydrolase"/>
    <property type="match status" value="2"/>
</dbReference>
<keyword evidence="1 3" id="KW-0732">Signal</keyword>
<proteinExistence type="predicted"/>
<dbReference type="GO" id="GO:0016787">
    <property type="term" value="F:hydrolase activity"/>
    <property type="evidence" value="ECO:0007669"/>
    <property type="project" value="UniProtKB-KW"/>
</dbReference>
<protein>
    <submittedName>
        <fullName evidence="4">Esterase PHB depolymerase</fullName>
    </submittedName>
</protein>
<reference evidence="4 5" key="1">
    <citation type="submission" date="2016-10" db="EMBL/GenBank/DDBJ databases">
        <authorList>
            <person name="de Groot N.N."/>
        </authorList>
    </citation>
    <scope>NUCLEOTIDE SEQUENCE [LARGE SCALE GENOMIC DNA]</scope>
    <source>
        <strain evidence="4 5">BH539</strain>
    </source>
</reference>
<dbReference type="InterPro" id="IPR050955">
    <property type="entry name" value="Plant_Biomass_Hydrol_Est"/>
</dbReference>
<dbReference type="PANTHER" id="PTHR43037">
    <property type="entry name" value="UNNAMED PRODUCT-RELATED"/>
    <property type="match status" value="1"/>
</dbReference>
<dbReference type="InterPro" id="IPR029058">
    <property type="entry name" value="AB_hydrolase_fold"/>
</dbReference>
<organism evidence="4 5">
    <name type="scientific">Onishia taeanensis</name>
    <dbReference type="NCBI Taxonomy" id="284577"/>
    <lineage>
        <taxon>Bacteria</taxon>
        <taxon>Pseudomonadati</taxon>
        <taxon>Pseudomonadota</taxon>
        <taxon>Gammaproteobacteria</taxon>
        <taxon>Oceanospirillales</taxon>
        <taxon>Halomonadaceae</taxon>
        <taxon>Onishia</taxon>
    </lineage>
</organism>
<dbReference type="STRING" id="284577.SAMN05216571_10998"/>
<feature type="chain" id="PRO_5011563163" evidence="3">
    <location>
        <begin position="21"/>
        <end position="367"/>
    </location>
</feature>
<dbReference type="SUPFAM" id="SSF53474">
    <property type="entry name" value="alpha/beta-Hydrolases"/>
    <property type="match status" value="1"/>
</dbReference>
<gene>
    <name evidence="4" type="ORF">SAMN05216571_10998</name>
</gene>
<evidence type="ECO:0000256" key="3">
    <source>
        <dbReference type="SAM" id="SignalP"/>
    </source>
</evidence>
<dbReference type="Proteomes" id="UP000198641">
    <property type="component" value="Unassembled WGS sequence"/>
</dbReference>
<feature type="signal peptide" evidence="3">
    <location>
        <begin position="1"/>
        <end position="20"/>
    </location>
</feature>
<dbReference type="EMBL" id="FNCI01000009">
    <property type="protein sequence ID" value="SDG32001.1"/>
    <property type="molecule type" value="Genomic_DNA"/>
</dbReference>
<name>A0A1G7T9U7_9GAMM</name>
<dbReference type="Pfam" id="PF00756">
    <property type="entry name" value="Esterase"/>
    <property type="match status" value="1"/>
</dbReference>
<keyword evidence="2" id="KW-0378">Hydrolase</keyword>
<evidence type="ECO:0000256" key="2">
    <source>
        <dbReference type="ARBA" id="ARBA00022801"/>
    </source>
</evidence>